<dbReference type="PANTHER" id="PTHR33392">
    <property type="entry name" value="POLYISOPRENYL-TEICHOIC ACID--PEPTIDOGLYCAN TEICHOIC ACID TRANSFERASE TAGU"/>
    <property type="match status" value="1"/>
</dbReference>
<dbReference type="Pfam" id="PF03816">
    <property type="entry name" value="LytR_cpsA_psr"/>
    <property type="match status" value="1"/>
</dbReference>
<evidence type="ECO:0000256" key="1">
    <source>
        <dbReference type="ARBA" id="ARBA00006068"/>
    </source>
</evidence>
<dbReference type="PANTHER" id="PTHR33392:SF6">
    <property type="entry name" value="POLYISOPRENYL-TEICHOIC ACID--PEPTIDOGLYCAN TEICHOIC ACID TRANSFERASE TAGU"/>
    <property type="match status" value="1"/>
</dbReference>
<evidence type="ECO:0000259" key="2">
    <source>
        <dbReference type="Pfam" id="PF03816"/>
    </source>
</evidence>
<dbReference type="Proteomes" id="UP000559117">
    <property type="component" value="Unassembled WGS sequence"/>
</dbReference>
<dbReference type="Gene3D" id="3.40.630.190">
    <property type="entry name" value="LCP protein"/>
    <property type="match status" value="1"/>
</dbReference>
<dbReference type="NCBIfam" id="TIGR00350">
    <property type="entry name" value="lytR_cpsA_psr"/>
    <property type="match status" value="1"/>
</dbReference>
<comment type="similarity">
    <text evidence="1">Belongs to the LytR/CpsA/Psr (LCP) family.</text>
</comment>
<reference evidence="3 4" key="1">
    <citation type="submission" date="2020-08" db="EMBL/GenBank/DDBJ databases">
        <title>Genomic Encyclopedia of Type Strains, Phase IV (KMG-IV): sequencing the most valuable type-strain genomes for metagenomic binning, comparative biology and taxonomic classification.</title>
        <authorList>
            <person name="Goeker M."/>
        </authorList>
    </citation>
    <scope>NUCLEOTIDE SEQUENCE [LARGE SCALE GENOMIC DNA]</scope>
    <source>
        <strain evidence="3 4">DSM 24661</strain>
    </source>
</reference>
<protein>
    <submittedName>
        <fullName evidence="3">Anionic cell wall polymer biosynthesis LytR-Cps2A-Psr (LCP) family protein</fullName>
    </submittedName>
</protein>
<comment type="caution">
    <text evidence="3">The sequence shown here is derived from an EMBL/GenBank/DDBJ whole genome shotgun (WGS) entry which is preliminary data.</text>
</comment>
<dbReference type="AlphaFoldDB" id="A0A840UYU4"/>
<dbReference type="EMBL" id="JACHFH010000057">
    <property type="protein sequence ID" value="MBB5337535.1"/>
    <property type="molecule type" value="Genomic_DNA"/>
</dbReference>
<accession>A0A840UYU4</accession>
<name>A0A840UYU4_9FIRM</name>
<organism evidence="3 4">
    <name type="scientific">Pectinatus brassicae</name>
    <dbReference type="NCBI Taxonomy" id="862415"/>
    <lineage>
        <taxon>Bacteria</taxon>
        <taxon>Bacillati</taxon>
        <taxon>Bacillota</taxon>
        <taxon>Negativicutes</taxon>
        <taxon>Selenomonadales</taxon>
        <taxon>Selenomonadaceae</taxon>
        <taxon>Pectinatus</taxon>
    </lineage>
</organism>
<feature type="domain" description="Cell envelope-related transcriptional attenuator" evidence="2">
    <location>
        <begin position="1"/>
        <end position="84"/>
    </location>
</feature>
<sequence>MSGFKNVIDAIGGIDINVDKHLYYYDKYDAGEVDNDGLIDIKAGQQHMDGNTALEYVRFRHDPMGDIGRIGRQQKFANALLTAISTPGIIPQLPAIIRQIQNSFDTDIPITDMLKFSTLIPYMKSTGISTNMVDGTPVYINNISYWVPDIVKMRNQAAKLENIQVNQEYKEQSNILAQAYKKSLDDVKVIIAP</sequence>
<keyword evidence="4" id="KW-1185">Reference proteome</keyword>
<proteinExistence type="inferred from homology"/>
<dbReference type="RefSeq" id="WP_183863425.1">
    <property type="nucleotide sequence ID" value="NZ_JACHFH010000057.1"/>
</dbReference>
<dbReference type="InterPro" id="IPR050922">
    <property type="entry name" value="LytR/CpsA/Psr_CW_biosynth"/>
</dbReference>
<gene>
    <name evidence="3" type="ORF">HNR32_002697</name>
</gene>
<evidence type="ECO:0000313" key="4">
    <source>
        <dbReference type="Proteomes" id="UP000559117"/>
    </source>
</evidence>
<dbReference type="InterPro" id="IPR004474">
    <property type="entry name" value="LytR_CpsA_psr"/>
</dbReference>
<evidence type="ECO:0000313" key="3">
    <source>
        <dbReference type="EMBL" id="MBB5337535.1"/>
    </source>
</evidence>